<dbReference type="EMBL" id="CCKQ01013421">
    <property type="protein sequence ID" value="CDW85084.1"/>
    <property type="molecule type" value="Genomic_DNA"/>
</dbReference>
<keyword evidence="5" id="KW-1185">Reference proteome</keyword>
<organism evidence="4 5">
    <name type="scientific">Stylonychia lemnae</name>
    <name type="common">Ciliate</name>
    <dbReference type="NCBI Taxonomy" id="5949"/>
    <lineage>
        <taxon>Eukaryota</taxon>
        <taxon>Sar</taxon>
        <taxon>Alveolata</taxon>
        <taxon>Ciliophora</taxon>
        <taxon>Intramacronucleata</taxon>
        <taxon>Spirotrichea</taxon>
        <taxon>Stichotrichia</taxon>
        <taxon>Sporadotrichida</taxon>
        <taxon>Oxytrichidae</taxon>
        <taxon>Stylonychinae</taxon>
        <taxon>Stylonychia</taxon>
    </lineage>
</organism>
<dbReference type="AlphaFoldDB" id="A0A078ASD0"/>
<keyword evidence="3" id="KW-1133">Transmembrane helix</keyword>
<dbReference type="InterPro" id="IPR050271">
    <property type="entry name" value="UDP-glycosyltransferase"/>
</dbReference>
<keyword evidence="2 4" id="KW-0808">Transferase</keyword>
<name>A0A078ASD0_STYLE</name>
<dbReference type="CDD" id="cd03784">
    <property type="entry name" value="GT1_Gtf-like"/>
    <property type="match status" value="1"/>
</dbReference>
<reference evidence="4 5" key="1">
    <citation type="submission" date="2014-06" db="EMBL/GenBank/DDBJ databases">
        <authorList>
            <person name="Swart Estienne"/>
        </authorList>
    </citation>
    <scope>NUCLEOTIDE SEQUENCE [LARGE SCALE GENOMIC DNA]</scope>
    <source>
        <strain evidence="4 5">130c</strain>
    </source>
</reference>
<evidence type="ECO:0000313" key="4">
    <source>
        <dbReference type="EMBL" id="CDW85084.1"/>
    </source>
</evidence>
<dbReference type="OrthoDB" id="425722at2759"/>
<accession>A0A078ASD0</accession>
<dbReference type="Proteomes" id="UP000039865">
    <property type="component" value="Unassembled WGS sequence"/>
</dbReference>
<dbReference type="InterPro" id="IPR002213">
    <property type="entry name" value="UDP_glucos_trans"/>
</dbReference>
<dbReference type="GO" id="GO:0008194">
    <property type="term" value="F:UDP-glycosyltransferase activity"/>
    <property type="evidence" value="ECO:0007669"/>
    <property type="project" value="InterPro"/>
</dbReference>
<dbReference type="PANTHER" id="PTHR48043:SF145">
    <property type="entry name" value="FI06409P-RELATED"/>
    <property type="match status" value="1"/>
</dbReference>
<evidence type="ECO:0000256" key="2">
    <source>
        <dbReference type="ARBA" id="ARBA00022679"/>
    </source>
</evidence>
<feature type="transmembrane region" description="Helical" evidence="3">
    <location>
        <begin position="454"/>
        <end position="475"/>
    </location>
</feature>
<proteinExistence type="predicted"/>
<sequence>MPKPRKRFLYMDLQLQVIQDSDSPYVAKVKSIGVIPILNQNLSQSIIEEFEERMKTNTLGTHGMLNYMQALTKSFYSEENLIHQIQQLKFDMIICGAFLEAQFIANTLQIPLYIRILTGNPDTMMQVMLKQHTSHSSQLHAARTSIFGMEKHPDFHTFSTNFFTRLRNRLAEYIIGGIGLQVIHYQLEKQIPDHLKLNATVHRAPDMILYTGYEGLSPPLPLSSNSRIIPPIIEAENGVQDIPQDLQDFMNKHEKLILVSFGSVQNPTNETLREISKFMQKSPDYGFIYSTRNKRYFQSEIFETIQSLDNVYIAKWLPQTQILNNPKVQIFFTHGGQQSYIESIEAGKPMIVIPVFAPDQFFACEYVQMQKLGACMYKPDVDHLVEIVRYVEQNNGFRDRLLILKKMIEKKKNQGLDMLYWVDYLMEIGTSEFITSKQYQWFNNLQLYDADVNIAIDIIIIAIAATIITMLVKIYRLATCKKDKKESKSIKIE</sequence>
<dbReference type="Gene3D" id="3.40.50.2000">
    <property type="entry name" value="Glycogen Phosphorylase B"/>
    <property type="match status" value="1"/>
</dbReference>
<evidence type="ECO:0000313" key="5">
    <source>
        <dbReference type="Proteomes" id="UP000039865"/>
    </source>
</evidence>
<evidence type="ECO:0000256" key="1">
    <source>
        <dbReference type="ARBA" id="ARBA00022676"/>
    </source>
</evidence>
<keyword evidence="3" id="KW-0472">Membrane</keyword>
<dbReference type="SUPFAM" id="SSF53756">
    <property type="entry name" value="UDP-Glycosyltransferase/glycogen phosphorylase"/>
    <property type="match status" value="1"/>
</dbReference>
<dbReference type="InParanoid" id="A0A078ASD0"/>
<gene>
    <name evidence="4" type="primary">Contig395.g435</name>
    <name evidence="4" type="ORF">STYLEM_14154</name>
</gene>
<protein>
    <submittedName>
        <fullName evidence="4">Antennal-enriched udp-glycosyltransferase</fullName>
    </submittedName>
</protein>
<evidence type="ECO:0000256" key="3">
    <source>
        <dbReference type="SAM" id="Phobius"/>
    </source>
</evidence>
<keyword evidence="3" id="KW-0812">Transmembrane</keyword>
<dbReference type="Pfam" id="PF00201">
    <property type="entry name" value="UDPGT"/>
    <property type="match status" value="1"/>
</dbReference>
<keyword evidence="1" id="KW-0328">Glycosyltransferase</keyword>
<dbReference type="PANTHER" id="PTHR48043">
    <property type="entry name" value="EG:EG0003.4 PROTEIN-RELATED"/>
    <property type="match status" value="1"/>
</dbReference>